<dbReference type="RefSeq" id="WP_097110189.1">
    <property type="nucleotide sequence ID" value="NZ_OBEB01000001.1"/>
</dbReference>
<evidence type="ECO:0000256" key="4">
    <source>
        <dbReference type="PROSITE-ProRule" id="PRU00284"/>
    </source>
</evidence>
<dbReference type="SMART" id="SM01358">
    <property type="entry name" value="HBM"/>
    <property type="match status" value="1"/>
</dbReference>
<dbReference type="SUPFAM" id="SSF58104">
    <property type="entry name" value="Methyl-accepting chemotaxis protein (MCP) signaling domain"/>
    <property type="match status" value="1"/>
</dbReference>
<dbReference type="GO" id="GO:0007165">
    <property type="term" value="P:signal transduction"/>
    <property type="evidence" value="ECO:0007669"/>
    <property type="project" value="UniProtKB-KW"/>
</dbReference>
<dbReference type="EMBL" id="OBEB01000001">
    <property type="protein sequence ID" value="SNY45910.1"/>
    <property type="molecule type" value="Genomic_DNA"/>
</dbReference>
<comment type="similarity">
    <text evidence="3">Belongs to the methyl-accepting chemotaxis (MCP) protein family.</text>
</comment>
<dbReference type="InterPro" id="IPR032255">
    <property type="entry name" value="HBM"/>
</dbReference>
<dbReference type="FunFam" id="1.10.287.950:FF:000001">
    <property type="entry name" value="Methyl-accepting chemotaxis sensory transducer"/>
    <property type="match status" value="1"/>
</dbReference>
<dbReference type="PANTHER" id="PTHR32089">
    <property type="entry name" value="METHYL-ACCEPTING CHEMOTAXIS PROTEIN MCPB"/>
    <property type="match status" value="1"/>
</dbReference>
<evidence type="ECO:0000259" key="8">
    <source>
        <dbReference type="PROSITE" id="PS50885"/>
    </source>
</evidence>
<dbReference type="PROSITE" id="PS51753">
    <property type="entry name" value="HBM"/>
    <property type="match status" value="1"/>
</dbReference>
<keyword evidence="2 4" id="KW-0807">Transducer</keyword>
<evidence type="ECO:0000313" key="11">
    <source>
        <dbReference type="Proteomes" id="UP000219353"/>
    </source>
</evidence>
<evidence type="ECO:0000313" key="10">
    <source>
        <dbReference type="EMBL" id="SNY45910.1"/>
    </source>
</evidence>
<dbReference type="SMART" id="SM00283">
    <property type="entry name" value="MA"/>
    <property type="match status" value="1"/>
</dbReference>
<comment type="subcellular location">
    <subcellularLocation>
        <location evidence="1">Membrane</location>
    </subcellularLocation>
</comment>
<evidence type="ECO:0000259" key="7">
    <source>
        <dbReference type="PROSITE" id="PS50111"/>
    </source>
</evidence>
<evidence type="ECO:0000259" key="9">
    <source>
        <dbReference type="PROSITE" id="PS51753"/>
    </source>
</evidence>
<feature type="domain" description="HBM" evidence="9">
    <location>
        <begin position="41"/>
        <end position="294"/>
    </location>
</feature>
<dbReference type="Pfam" id="PF00015">
    <property type="entry name" value="MCPsignal"/>
    <property type="match status" value="1"/>
</dbReference>
<keyword evidence="5" id="KW-0175">Coiled coil</keyword>
<dbReference type="InterPro" id="IPR003660">
    <property type="entry name" value="HAMP_dom"/>
</dbReference>
<proteinExistence type="inferred from homology"/>
<keyword evidence="6" id="KW-1133">Transmembrane helix</keyword>
<dbReference type="PANTHER" id="PTHR32089:SF120">
    <property type="entry name" value="METHYL-ACCEPTING CHEMOTAXIS PROTEIN TLPQ"/>
    <property type="match status" value="1"/>
</dbReference>
<evidence type="ECO:0000256" key="1">
    <source>
        <dbReference type="ARBA" id="ARBA00004370"/>
    </source>
</evidence>
<dbReference type="GO" id="GO:0016020">
    <property type="term" value="C:membrane"/>
    <property type="evidence" value="ECO:0007669"/>
    <property type="project" value="UniProtKB-SubCell"/>
</dbReference>
<dbReference type="CDD" id="cd06225">
    <property type="entry name" value="HAMP"/>
    <property type="match status" value="1"/>
</dbReference>
<dbReference type="Pfam" id="PF00672">
    <property type="entry name" value="HAMP"/>
    <property type="match status" value="1"/>
</dbReference>
<dbReference type="Proteomes" id="UP000219353">
    <property type="component" value="Unassembled WGS sequence"/>
</dbReference>
<keyword evidence="6" id="KW-0812">Transmembrane</keyword>
<organism evidence="10 11">
    <name type="scientific">Arsukibacterium tuosuense</name>
    <dbReference type="NCBI Taxonomy" id="1323745"/>
    <lineage>
        <taxon>Bacteria</taxon>
        <taxon>Pseudomonadati</taxon>
        <taxon>Pseudomonadota</taxon>
        <taxon>Gammaproteobacteria</taxon>
        <taxon>Chromatiales</taxon>
        <taxon>Chromatiaceae</taxon>
        <taxon>Arsukibacterium</taxon>
    </lineage>
</organism>
<dbReference type="SMART" id="SM00304">
    <property type="entry name" value="HAMP"/>
    <property type="match status" value="1"/>
</dbReference>
<dbReference type="OrthoDB" id="9781845at2"/>
<dbReference type="InterPro" id="IPR004089">
    <property type="entry name" value="MCPsignal_dom"/>
</dbReference>
<dbReference type="PROSITE" id="PS50111">
    <property type="entry name" value="CHEMOTAXIS_TRANSDUC_2"/>
    <property type="match status" value="1"/>
</dbReference>
<name>A0A285ID61_9GAMM</name>
<evidence type="ECO:0000256" key="5">
    <source>
        <dbReference type="SAM" id="Coils"/>
    </source>
</evidence>
<dbReference type="AlphaFoldDB" id="A0A285ID61"/>
<dbReference type="GO" id="GO:0006935">
    <property type="term" value="P:chemotaxis"/>
    <property type="evidence" value="ECO:0007669"/>
    <property type="project" value="UniProtKB-ARBA"/>
</dbReference>
<keyword evidence="6" id="KW-0472">Membrane</keyword>
<accession>A0A285ID61</accession>
<feature type="domain" description="HAMP" evidence="8">
    <location>
        <begin position="321"/>
        <end position="375"/>
    </location>
</feature>
<evidence type="ECO:0000256" key="2">
    <source>
        <dbReference type="ARBA" id="ARBA00023224"/>
    </source>
</evidence>
<evidence type="ECO:0000256" key="3">
    <source>
        <dbReference type="ARBA" id="ARBA00029447"/>
    </source>
</evidence>
<dbReference type="Gene3D" id="1.20.1440.210">
    <property type="match status" value="1"/>
</dbReference>
<reference evidence="11" key="1">
    <citation type="submission" date="2017-09" db="EMBL/GenBank/DDBJ databases">
        <authorList>
            <person name="Varghese N."/>
            <person name="Submissions S."/>
        </authorList>
    </citation>
    <scope>NUCLEOTIDE SEQUENCE [LARGE SCALE GENOMIC DNA]</scope>
    <source>
        <strain evidence="11">CGMCC 1.12461</strain>
    </source>
</reference>
<dbReference type="PROSITE" id="PS50885">
    <property type="entry name" value="HAMP"/>
    <property type="match status" value="1"/>
</dbReference>
<gene>
    <name evidence="10" type="ORF">SAMN06297280_0988</name>
</gene>
<dbReference type="Gene3D" id="1.10.287.950">
    <property type="entry name" value="Methyl-accepting chemotaxis protein"/>
    <property type="match status" value="1"/>
</dbReference>
<dbReference type="Pfam" id="PF16591">
    <property type="entry name" value="HBM"/>
    <property type="match status" value="1"/>
</dbReference>
<feature type="coiled-coil region" evidence="5">
    <location>
        <begin position="129"/>
        <end position="160"/>
    </location>
</feature>
<evidence type="ECO:0000256" key="6">
    <source>
        <dbReference type="SAM" id="Phobius"/>
    </source>
</evidence>
<protein>
    <submittedName>
        <fullName evidence="10">Methyl-accepting chemotaxis protein</fullName>
    </submittedName>
</protein>
<feature type="transmembrane region" description="Helical" evidence="6">
    <location>
        <begin position="296"/>
        <end position="320"/>
    </location>
</feature>
<feature type="domain" description="Methyl-accepting transducer" evidence="7">
    <location>
        <begin position="380"/>
        <end position="616"/>
    </location>
</feature>
<keyword evidence="11" id="KW-1185">Reference proteome</keyword>
<sequence>MTMLLQSLKIRSLLVLGFSFTLVITLVIAIVGGVALQSVVDRVDKADDANRIIKQVLALRLAEKNFVLAGKTEQQQEVVHTLALIQSQLDETSGQFTDSENLDQLTELNNNIALYRRAFTALTLADTNAKLKRTEMEQLAQQLEQDLNKFRALQKKQVQQLLASGADISAVTDELNEADNANRLIKYLLDTRRDEKNMLLGNNEVAAKQVRAGLSDASQLADSILQNTERQDSKQVVQQVIEGWQRYANAFNAFYQYYSERQQLDRQLTDSARTLVDTAEALRADQRNELDRDTGFSYQLLLLGGTAALVISALVAWLLIRVITKPLKHVYKAMLDVAQGEGDLTRRLPVKGKNELALLAGAFNEFAEKMRSAIETVAGKVMQLSSASEELSVTSDQSSEAIQQQRLQTDSLAAAMEQMAATTMEVARNIASSNVMAEEAKQQADAGTEIVSNSVQQVHNVALQITQAAEIVKQLATQAQGVSSVLDVINSLADQTNLLALNAAIEAARAGENGRGFAVVASEVRVLAGKTQSSAAEIRDMIEQLEQSAKQSVEVMQNCANGTGQATTLSQQSGQALSSISDSINDMLDVSTQIASAAEQQRATTEDMNRNTQMIRDLATQNADAIKQTSATTRELAGMAEELQVMTGQFRIN</sequence>